<gene>
    <name evidence="1" type="ORF">LY89DRAFT_689999</name>
</gene>
<name>A0A132BCP9_MOLSC</name>
<keyword evidence="2" id="KW-1185">Reference proteome</keyword>
<dbReference type="InterPro" id="IPR032710">
    <property type="entry name" value="NTF2-like_dom_sf"/>
</dbReference>
<dbReference type="InterPro" id="IPR050977">
    <property type="entry name" value="Fungal_Meroterpenoid_Isomerase"/>
</dbReference>
<dbReference type="Proteomes" id="UP000070700">
    <property type="component" value="Unassembled WGS sequence"/>
</dbReference>
<proteinExistence type="predicted"/>
<evidence type="ECO:0000313" key="2">
    <source>
        <dbReference type="Proteomes" id="UP000070700"/>
    </source>
</evidence>
<dbReference type="EMBL" id="KQ947430">
    <property type="protein sequence ID" value="KUJ10195.1"/>
    <property type="molecule type" value="Genomic_DNA"/>
</dbReference>
<evidence type="ECO:0000313" key="1">
    <source>
        <dbReference type="EMBL" id="KUJ10195.1"/>
    </source>
</evidence>
<reference evidence="1 2" key="1">
    <citation type="submission" date="2015-10" db="EMBL/GenBank/DDBJ databases">
        <title>Full genome of DAOMC 229536 Phialocephala scopiformis, a fungal endophyte of spruce producing the potent anti-insectan compound rugulosin.</title>
        <authorList>
            <consortium name="DOE Joint Genome Institute"/>
            <person name="Walker A.K."/>
            <person name="Frasz S.L."/>
            <person name="Seifert K.A."/>
            <person name="Miller J.D."/>
            <person name="Mondo S.J."/>
            <person name="Labutti K."/>
            <person name="Lipzen A."/>
            <person name="Dockter R."/>
            <person name="Kennedy M."/>
            <person name="Grigoriev I.V."/>
            <person name="Spatafora J.W."/>
        </authorList>
    </citation>
    <scope>NUCLEOTIDE SEQUENCE [LARGE SCALE GENOMIC DNA]</scope>
    <source>
        <strain evidence="1 2">CBS 120377</strain>
    </source>
</reference>
<protein>
    <recommendedName>
        <fullName evidence="3">SnoaL-like domain-containing protein</fullName>
    </recommendedName>
</protein>
<dbReference type="InParanoid" id="A0A132BCP9"/>
<dbReference type="SUPFAM" id="SSF54427">
    <property type="entry name" value="NTF2-like"/>
    <property type="match status" value="1"/>
</dbReference>
<sequence length="153" mass="17605">MPSARYNTAVKYIEAFNNLDLKSIMSLRAPKCTHQMAPASLGYGDPITNDVYETSISRFGRYISAWPVEIKEVTEDEKNNRVVVWATAQPQWREEAMDGPKEDWEKGGEYMFTMCMDESGEKLVRVVEFLDSKRTEELRALIARASKNLEKKE</sequence>
<evidence type="ECO:0008006" key="3">
    <source>
        <dbReference type="Google" id="ProtNLM"/>
    </source>
</evidence>
<dbReference type="AlphaFoldDB" id="A0A132BCP9"/>
<organism evidence="1 2">
    <name type="scientific">Mollisia scopiformis</name>
    <name type="common">Conifer needle endophyte fungus</name>
    <name type="synonym">Phialocephala scopiformis</name>
    <dbReference type="NCBI Taxonomy" id="149040"/>
    <lineage>
        <taxon>Eukaryota</taxon>
        <taxon>Fungi</taxon>
        <taxon>Dikarya</taxon>
        <taxon>Ascomycota</taxon>
        <taxon>Pezizomycotina</taxon>
        <taxon>Leotiomycetes</taxon>
        <taxon>Helotiales</taxon>
        <taxon>Mollisiaceae</taxon>
        <taxon>Mollisia</taxon>
    </lineage>
</organism>
<dbReference type="PANTHER" id="PTHR39598">
    <property type="entry name" value="AUSTINOL SYNTHESIS PROTEIN F-RELATED"/>
    <property type="match status" value="1"/>
</dbReference>
<dbReference type="GeneID" id="28825738"/>
<dbReference type="RefSeq" id="XP_018064550.1">
    <property type="nucleotide sequence ID" value="XM_018216012.1"/>
</dbReference>
<accession>A0A132BCP9</accession>
<dbReference type="PANTHER" id="PTHR39598:SF1">
    <property type="entry name" value="AUSTINOID BIOSYNTHESIS CLUSTERS PROTEIN F-RELATED"/>
    <property type="match status" value="1"/>
</dbReference>
<dbReference type="KEGG" id="psco:LY89DRAFT_689999"/>
<dbReference type="Gene3D" id="3.10.450.50">
    <property type="match status" value="1"/>
</dbReference>
<dbReference type="OrthoDB" id="3758478at2759"/>